<name>A0A557SE77_9RHOO</name>
<dbReference type="PRINTS" id="PR00067">
    <property type="entry name" value="CATALASE"/>
</dbReference>
<dbReference type="PIRSF" id="PIRSF000296">
    <property type="entry name" value="SrpA"/>
    <property type="match status" value="1"/>
</dbReference>
<feature type="active site" evidence="9">
    <location>
        <position position="52"/>
    </location>
</feature>
<evidence type="ECO:0000313" key="13">
    <source>
        <dbReference type="EMBL" id="TVO75642.1"/>
    </source>
</evidence>
<keyword evidence="6 8" id="KW-0560">Oxidoreductase</keyword>
<dbReference type="AlphaFoldDB" id="A0A557SE77"/>
<keyword evidence="11" id="KW-0732">Signal</keyword>
<feature type="signal peptide" evidence="11">
    <location>
        <begin position="1"/>
        <end position="24"/>
    </location>
</feature>
<dbReference type="InterPro" id="IPR020835">
    <property type="entry name" value="Catalase_sf"/>
</dbReference>
<dbReference type="GO" id="GO:0004096">
    <property type="term" value="F:catalase activity"/>
    <property type="evidence" value="ECO:0007669"/>
    <property type="project" value="InterPro"/>
</dbReference>
<comment type="cofactor">
    <cofactor evidence="8">
        <name>heme</name>
        <dbReference type="ChEBI" id="CHEBI:30413"/>
    </cofactor>
</comment>
<dbReference type="GO" id="GO:0042542">
    <property type="term" value="P:response to hydrogen peroxide"/>
    <property type="evidence" value="ECO:0007669"/>
    <property type="project" value="TreeGrafter"/>
</dbReference>
<comment type="function">
    <text evidence="8">Has an organic peroxide-dependent peroxidase activity.</text>
</comment>
<dbReference type="GO" id="GO:0020037">
    <property type="term" value="F:heme binding"/>
    <property type="evidence" value="ECO:0007669"/>
    <property type="project" value="InterPro"/>
</dbReference>
<evidence type="ECO:0000256" key="2">
    <source>
        <dbReference type="ARBA" id="ARBA00005329"/>
    </source>
</evidence>
<dbReference type="SUPFAM" id="SSF56634">
    <property type="entry name" value="Heme-dependent catalase-like"/>
    <property type="match status" value="1"/>
</dbReference>
<evidence type="ECO:0000259" key="12">
    <source>
        <dbReference type="SMART" id="SM01060"/>
    </source>
</evidence>
<evidence type="ECO:0000256" key="10">
    <source>
        <dbReference type="PIRSR" id="PIRSR000296-2"/>
    </source>
</evidence>
<dbReference type="Gene3D" id="1.20.1280.120">
    <property type="match status" value="1"/>
</dbReference>
<evidence type="ECO:0000256" key="11">
    <source>
        <dbReference type="SAM" id="SignalP"/>
    </source>
</evidence>
<comment type="caution">
    <text evidence="13">The sequence shown here is derived from an EMBL/GenBank/DDBJ whole genome shotgun (WGS) entry which is preliminary data.</text>
</comment>
<feature type="chain" id="PRO_5022116378" description="Catalase-related peroxidase" evidence="11">
    <location>
        <begin position="25"/>
        <end position="333"/>
    </location>
</feature>
<evidence type="ECO:0000256" key="8">
    <source>
        <dbReference type="PIRNR" id="PIRNR000296"/>
    </source>
</evidence>
<evidence type="ECO:0000256" key="9">
    <source>
        <dbReference type="PIRSR" id="PIRSR000296-1"/>
    </source>
</evidence>
<dbReference type="Gene3D" id="2.40.180.10">
    <property type="entry name" value="Catalase core domain"/>
    <property type="match status" value="1"/>
</dbReference>
<dbReference type="InterPro" id="IPR011614">
    <property type="entry name" value="Catalase_core"/>
</dbReference>
<evidence type="ECO:0000256" key="5">
    <source>
        <dbReference type="ARBA" id="ARBA00022723"/>
    </source>
</evidence>
<comment type="similarity">
    <text evidence="2 8">Belongs to the catalase family.</text>
</comment>
<dbReference type="SMART" id="SM01060">
    <property type="entry name" value="Catalase"/>
    <property type="match status" value="1"/>
</dbReference>
<dbReference type="GO" id="GO:0046872">
    <property type="term" value="F:metal ion binding"/>
    <property type="evidence" value="ECO:0007669"/>
    <property type="project" value="UniProtKB-KW"/>
</dbReference>
<keyword evidence="3 8" id="KW-0575">Peroxidase</keyword>
<evidence type="ECO:0000256" key="6">
    <source>
        <dbReference type="ARBA" id="ARBA00023002"/>
    </source>
</evidence>
<dbReference type="Proteomes" id="UP000318349">
    <property type="component" value="Unassembled WGS sequence"/>
</dbReference>
<protein>
    <recommendedName>
        <fullName evidence="8">Catalase-related peroxidase</fullName>
        <ecNumber evidence="8">1.11.1.-</ecNumber>
    </recommendedName>
</protein>
<dbReference type="EMBL" id="VMNI01000012">
    <property type="protein sequence ID" value="TVO75642.1"/>
    <property type="molecule type" value="Genomic_DNA"/>
</dbReference>
<dbReference type="PROSITE" id="PS51402">
    <property type="entry name" value="CATALASE_3"/>
    <property type="match status" value="1"/>
</dbReference>
<keyword evidence="7 8" id="KW-0408">Iron</keyword>
<keyword evidence="5 8" id="KW-0479">Metal-binding</keyword>
<dbReference type="InterPro" id="IPR018028">
    <property type="entry name" value="Catalase"/>
</dbReference>
<dbReference type="PANTHER" id="PTHR11465">
    <property type="entry name" value="CATALASE"/>
    <property type="match status" value="1"/>
</dbReference>
<gene>
    <name evidence="13" type="ORF">FHP89_12925</name>
</gene>
<dbReference type="EC" id="1.11.1.-" evidence="8"/>
<proteinExistence type="inferred from homology"/>
<feature type="binding site" description="axial binding residue" evidence="10">
    <location>
        <position position="322"/>
    </location>
    <ligand>
        <name>heme</name>
        <dbReference type="ChEBI" id="CHEBI:30413"/>
    </ligand>
    <ligandPart>
        <name>Fe</name>
        <dbReference type="ChEBI" id="CHEBI:18248"/>
    </ligandPart>
</feature>
<organism evidence="13 14">
    <name type="scientific">Denitromonas halophila</name>
    <dbReference type="NCBI Taxonomy" id="1629404"/>
    <lineage>
        <taxon>Bacteria</taxon>
        <taxon>Pseudomonadati</taxon>
        <taxon>Pseudomonadota</taxon>
        <taxon>Betaproteobacteria</taxon>
        <taxon>Rhodocyclales</taxon>
        <taxon>Zoogloeaceae</taxon>
        <taxon>Denitromonas</taxon>
    </lineage>
</organism>
<dbReference type="GO" id="GO:0005737">
    <property type="term" value="C:cytoplasm"/>
    <property type="evidence" value="ECO:0007669"/>
    <property type="project" value="TreeGrafter"/>
</dbReference>
<evidence type="ECO:0000256" key="1">
    <source>
        <dbReference type="ARBA" id="ARBA00002974"/>
    </source>
</evidence>
<dbReference type="GO" id="GO:0042744">
    <property type="term" value="P:hydrogen peroxide catabolic process"/>
    <property type="evidence" value="ECO:0007669"/>
    <property type="project" value="TreeGrafter"/>
</dbReference>
<dbReference type="CDD" id="cd08153">
    <property type="entry name" value="srpA_like"/>
    <property type="match status" value="1"/>
</dbReference>
<keyword evidence="4 8" id="KW-0349">Heme</keyword>
<dbReference type="InterPro" id="IPR024168">
    <property type="entry name" value="Catalase_SrpA-type_pred"/>
</dbReference>
<dbReference type="PANTHER" id="PTHR11465:SF9">
    <property type="entry name" value="CATALASE"/>
    <property type="match status" value="1"/>
</dbReference>
<accession>A0A557SE77</accession>
<evidence type="ECO:0000256" key="3">
    <source>
        <dbReference type="ARBA" id="ARBA00022559"/>
    </source>
</evidence>
<feature type="domain" description="Catalase core" evidence="12">
    <location>
        <begin position="15"/>
        <end position="330"/>
    </location>
</feature>
<sequence length="333" mass="35723">MRRHTVNLLTFTGLMVAAATPALASDNVVSADEVISAIEAVFGAVPGERRNHTKGSCAVGEFVGRPAASRYTRSALFSGAAVPVVARLSLSGGNPAAPDTARSGRGMALEFKLPDGSLHHMTMLNVPVFGAAHPQTFLDLMRAMKPDPATGKPDPDRLRDFKASHPDARPLGEYMASHNPPTSYANAAFWGIHSFKFLNTKDETTIVRWRFVPQDGEQALSADELKTAGANFLEKALIERTRRGPVRWDMMLTVGVPGDPEDDPTLAWPSERPEVSVGTLSLHAATPQKGAACEGINFDPLVMSDGIAPTNDPVLLFRSPTYAISFGKRLSGH</sequence>
<dbReference type="Pfam" id="PF00199">
    <property type="entry name" value="Catalase"/>
    <property type="match status" value="1"/>
</dbReference>
<reference evidence="13 14" key="1">
    <citation type="submission" date="2019-07" db="EMBL/GenBank/DDBJ databases">
        <title>The pathways for chlorine oxyanion respiration interact through the shared metabolite chlorate.</title>
        <authorList>
            <person name="Barnum T.P."/>
            <person name="Cheng Y."/>
            <person name="Hill K.A."/>
            <person name="Lucas L.N."/>
            <person name="Carlson H.K."/>
            <person name="Coates J.D."/>
        </authorList>
    </citation>
    <scope>NUCLEOTIDE SEQUENCE [LARGE SCALE GENOMIC DNA]</scope>
    <source>
        <strain evidence="13 14">SFB-1</strain>
    </source>
</reference>
<evidence type="ECO:0000256" key="4">
    <source>
        <dbReference type="ARBA" id="ARBA00022617"/>
    </source>
</evidence>
<comment type="function">
    <text evidence="1">Decomposes hydrogen peroxide into water and oxygen; serves to protect cells from the toxic effects of hydrogen peroxide.</text>
</comment>
<evidence type="ECO:0000256" key="7">
    <source>
        <dbReference type="ARBA" id="ARBA00023004"/>
    </source>
</evidence>
<evidence type="ECO:0000313" key="14">
    <source>
        <dbReference type="Proteomes" id="UP000318349"/>
    </source>
</evidence>